<keyword evidence="1" id="KW-0325">Glycoprotein</keyword>
<dbReference type="PANTHER" id="PTHR15380">
    <property type="entry name" value="CEROID-LIPOFUSCINOSIS, NEURONAL 5"/>
    <property type="match status" value="1"/>
</dbReference>
<proteinExistence type="predicted"/>
<organism evidence="3">
    <name type="scientific">Pithovirus LCPAC102</name>
    <dbReference type="NCBI Taxonomy" id="2506587"/>
    <lineage>
        <taxon>Viruses</taxon>
        <taxon>Pithoviruses</taxon>
    </lineage>
</organism>
<dbReference type="GO" id="GO:0007040">
    <property type="term" value="P:lysosome organization"/>
    <property type="evidence" value="ECO:0007669"/>
    <property type="project" value="TreeGrafter"/>
</dbReference>
<protein>
    <submittedName>
        <fullName evidence="3">Uncharacterized protein</fullName>
    </submittedName>
</protein>
<evidence type="ECO:0000256" key="2">
    <source>
        <dbReference type="SAM" id="Phobius"/>
    </source>
</evidence>
<accession>A0A4D5XF88</accession>
<dbReference type="GO" id="GO:0016798">
    <property type="term" value="F:hydrolase activity, acting on glycosyl bonds"/>
    <property type="evidence" value="ECO:0007669"/>
    <property type="project" value="TreeGrafter"/>
</dbReference>
<dbReference type="PANTHER" id="PTHR15380:SF2">
    <property type="entry name" value="CEROID-LIPOFUSCINOSIS NEURONAL PROTEIN 5"/>
    <property type="match status" value="1"/>
</dbReference>
<dbReference type="InterPro" id="IPR026138">
    <property type="entry name" value="CLN5"/>
</dbReference>
<dbReference type="EMBL" id="MK500471">
    <property type="protein sequence ID" value="QBK90269.1"/>
    <property type="molecule type" value="Genomic_DNA"/>
</dbReference>
<name>A0A4D5XF88_9VIRU</name>
<gene>
    <name evidence="3" type="ORF">LCPAC102_01820</name>
</gene>
<keyword evidence="2" id="KW-0472">Membrane</keyword>
<keyword evidence="2" id="KW-1133">Transmembrane helix</keyword>
<reference evidence="3" key="1">
    <citation type="journal article" date="2019" name="MBio">
        <title>Virus Genomes from Deep Sea Sediments Expand the Ocean Megavirome and Support Independent Origins of Viral Gigantism.</title>
        <authorList>
            <person name="Backstrom D."/>
            <person name="Yutin N."/>
            <person name="Jorgensen S.L."/>
            <person name="Dharamshi J."/>
            <person name="Homa F."/>
            <person name="Zaremba-Niedwiedzka K."/>
            <person name="Spang A."/>
            <person name="Wolf Y.I."/>
            <person name="Koonin E.V."/>
            <person name="Ettema T.J."/>
        </authorList>
    </citation>
    <scope>NUCLEOTIDE SEQUENCE</scope>
</reference>
<evidence type="ECO:0000313" key="3">
    <source>
        <dbReference type="EMBL" id="QBK90269.1"/>
    </source>
</evidence>
<keyword evidence="2" id="KW-0812">Transmembrane</keyword>
<sequence length="403" mass="46921">MNNPLPDEIPLYVPFTSFDQIIKFPSNLNFRVYYLEAPISILSQNVLSQDILNDIIDINIFHSGIGFQSTDINNPIEFTLDYNIINGLNITSLFPTIIQSPNGDENLIWNNEAAPFIGNHIDRDYWFQSKYIATISSSQLHNIEKWVLQSWIPQNPIYVLFSGSKSNKRESLFNPFMRSSDCYDFAYFMIEFMKDSLKICIDYATVPNITIATFISSFPGSIVPVSFEENKNDIIEFYRNVNIFIQNIIDIQANIQECIKENSSSLTLYAIENDLFVITQLYDDIYNTFNIIYVFGYLPDGSIGYWKITNPNPLIDYIKINIKRSYRSIDLEGNSVTDSFSDIIPTCKTTKNTSNILFIILFIIVIFIMIVLIFYFVFYYKNNENNTNNIYMYNKYNDKSMYM</sequence>
<feature type="transmembrane region" description="Helical" evidence="2">
    <location>
        <begin position="356"/>
        <end position="380"/>
    </location>
</feature>
<evidence type="ECO:0000256" key="1">
    <source>
        <dbReference type="ARBA" id="ARBA00023180"/>
    </source>
</evidence>